<dbReference type="Pfam" id="PF10217">
    <property type="entry name" value="DUF2039"/>
    <property type="match status" value="1"/>
</dbReference>
<feature type="region of interest" description="Disordered" evidence="1">
    <location>
        <begin position="260"/>
        <end position="351"/>
    </location>
</feature>
<gene>
    <name evidence="2" type="ORF">ACHAW5_008331</name>
</gene>
<dbReference type="EMBL" id="JALLAZ020000895">
    <property type="protein sequence ID" value="KAL3785299.1"/>
    <property type="molecule type" value="Genomic_DNA"/>
</dbReference>
<comment type="caution">
    <text evidence="2">The sequence shown here is derived from an EMBL/GenBank/DDBJ whole genome shotgun (WGS) entry which is preliminary data.</text>
</comment>
<proteinExistence type="predicted"/>
<feature type="compositionally biased region" description="Acidic residues" evidence="1">
    <location>
        <begin position="330"/>
        <end position="339"/>
    </location>
</feature>
<evidence type="ECO:0000313" key="2">
    <source>
        <dbReference type="EMBL" id="KAL3785299.1"/>
    </source>
</evidence>
<feature type="compositionally biased region" description="Acidic residues" evidence="1">
    <location>
        <begin position="145"/>
        <end position="155"/>
    </location>
</feature>
<reference evidence="2 3" key="1">
    <citation type="submission" date="2024-10" db="EMBL/GenBank/DDBJ databases">
        <title>Updated reference genomes for cyclostephanoid diatoms.</title>
        <authorList>
            <person name="Roberts W.R."/>
            <person name="Alverson A.J."/>
        </authorList>
    </citation>
    <scope>NUCLEOTIDE SEQUENCE [LARGE SCALE GENOMIC DNA]</scope>
    <source>
        <strain evidence="2 3">AJA276-08</strain>
    </source>
</reference>
<feature type="compositionally biased region" description="Basic residues" evidence="1">
    <location>
        <begin position="10"/>
        <end position="19"/>
    </location>
</feature>
<evidence type="ECO:0000313" key="3">
    <source>
        <dbReference type="Proteomes" id="UP001530315"/>
    </source>
</evidence>
<keyword evidence="3" id="KW-1185">Reference proteome</keyword>
<feature type="region of interest" description="Disordered" evidence="1">
    <location>
        <begin position="1"/>
        <end position="37"/>
    </location>
</feature>
<name>A0ABD3PBZ6_9STRA</name>
<dbReference type="Proteomes" id="UP001530315">
    <property type="component" value="Unassembled WGS sequence"/>
</dbReference>
<dbReference type="InterPro" id="IPR019351">
    <property type="entry name" value="DUF2039"/>
</dbReference>
<dbReference type="AlphaFoldDB" id="A0ABD3PBZ6"/>
<feature type="compositionally biased region" description="Low complexity" evidence="1">
    <location>
        <begin position="114"/>
        <end position="144"/>
    </location>
</feature>
<feature type="region of interest" description="Disordered" evidence="1">
    <location>
        <begin position="218"/>
        <end position="246"/>
    </location>
</feature>
<evidence type="ECO:0000256" key="1">
    <source>
        <dbReference type="SAM" id="MobiDB-lite"/>
    </source>
</evidence>
<dbReference type="PANTHER" id="PTHR22876">
    <property type="entry name" value="ZGC:101016"/>
    <property type="match status" value="1"/>
</dbReference>
<feature type="compositionally biased region" description="Acidic residues" evidence="1">
    <location>
        <begin position="283"/>
        <end position="319"/>
    </location>
</feature>
<feature type="region of interest" description="Disordered" evidence="1">
    <location>
        <begin position="109"/>
        <end position="166"/>
    </location>
</feature>
<organism evidence="2 3">
    <name type="scientific">Stephanodiscus triporus</name>
    <dbReference type="NCBI Taxonomy" id="2934178"/>
    <lineage>
        <taxon>Eukaryota</taxon>
        <taxon>Sar</taxon>
        <taxon>Stramenopiles</taxon>
        <taxon>Ochrophyta</taxon>
        <taxon>Bacillariophyta</taxon>
        <taxon>Coscinodiscophyceae</taxon>
        <taxon>Thalassiosirophycidae</taxon>
        <taxon>Stephanodiscales</taxon>
        <taxon>Stephanodiscaceae</taxon>
        <taxon>Stephanodiscus</taxon>
    </lineage>
</organism>
<protein>
    <submittedName>
        <fullName evidence="2">Uncharacterized protein</fullName>
    </submittedName>
</protein>
<dbReference type="PANTHER" id="PTHR22876:SF5">
    <property type="entry name" value="CHROMOSOME 9 OPEN READING FRAME 85"/>
    <property type="match status" value="1"/>
</dbReference>
<sequence length="371" mass="40449">MPPPPPGEKKQKKKKKGRPPAHQNAYAFRHNPKSKKTERILSSPNVGVCVRCRDKIEWRKKYRKYRPLTHPSKCNLCGRRNVRAAYHTLCGECASGDVAIDAMEVRLRRRSRPGATETAETTTSSSSSSSSTYAAASGEAAAAAEVDDDDDDDEGGGVTRTTSTTTRRRRMRLRVCAVCASEPAASEFSDVHPDDVDVVLRIEELEDSLRTGLRVVVDDDADDNDGGERERDDGAGGGGTKKMTLREIRGVERAIAKCREELGERKRGRAAAATREGVRGKEEEEVVERGDDDGSSDEDEDEDVVDGGDSADEEDDDGRLDDRANGGGGGEDDDEEDDPFLLATGGRALVGEDYRRMMLERGGARDGEATR</sequence>
<accession>A0ABD3PBZ6</accession>